<reference evidence="7 8" key="1">
    <citation type="journal article" date="2012" name="Eukaryot. Cell">
        <title>Genome sequence of the fungus Glarea lozoyensis: the first genome sequence of a species from the Helotiaceae family.</title>
        <authorList>
            <person name="Youssar L."/>
            <person name="Gruening B.A."/>
            <person name="Erxleben A."/>
            <person name="Guenther S."/>
            <person name="Huettel W."/>
        </authorList>
    </citation>
    <scope>NUCLEOTIDE SEQUENCE [LARGE SCALE GENOMIC DNA]</scope>
    <source>
        <strain evidence="8">ATCC 74030 / MF5533</strain>
    </source>
</reference>
<evidence type="ECO:0000256" key="2">
    <source>
        <dbReference type="ARBA" id="ARBA00022737"/>
    </source>
</evidence>
<organism evidence="7 8">
    <name type="scientific">Glarea lozoyensis (strain ATCC 74030 / MF5533)</name>
    <dbReference type="NCBI Taxonomy" id="1104152"/>
    <lineage>
        <taxon>Eukaryota</taxon>
        <taxon>Fungi</taxon>
        <taxon>Dikarya</taxon>
        <taxon>Ascomycota</taxon>
        <taxon>Pezizomycotina</taxon>
        <taxon>Leotiomycetes</taxon>
        <taxon>Helotiales</taxon>
        <taxon>Helotiaceae</taxon>
        <taxon>Glarea</taxon>
    </lineage>
</organism>
<dbReference type="OrthoDB" id="8061355at2759"/>
<feature type="transmembrane region" description="Helical" evidence="5">
    <location>
        <begin position="125"/>
        <end position="145"/>
    </location>
</feature>
<dbReference type="Pfam" id="PF00005">
    <property type="entry name" value="ABC_tran"/>
    <property type="match status" value="2"/>
</dbReference>
<evidence type="ECO:0000256" key="3">
    <source>
        <dbReference type="ARBA" id="ARBA00022741"/>
    </source>
</evidence>
<protein>
    <submittedName>
        <fullName evidence="7">Putative ABC transporter A family member 4</fullName>
    </submittedName>
</protein>
<keyword evidence="2" id="KW-0677">Repeat</keyword>
<keyword evidence="5" id="KW-1133">Transmembrane helix</keyword>
<keyword evidence="1" id="KW-0813">Transport</keyword>
<proteinExistence type="predicted"/>
<evidence type="ECO:0000313" key="7">
    <source>
        <dbReference type="EMBL" id="EHL01977.1"/>
    </source>
</evidence>
<keyword evidence="8" id="KW-1185">Reference proteome</keyword>
<dbReference type="HOGENOM" id="CLU_001640_2_0_1"/>
<accession>H0EHE8</accession>
<dbReference type="PANTHER" id="PTHR19229">
    <property type="entry name" value="ATP-BINDING CASSETTE TRANSPORTER SUBFAMILY A ABCA"/>
    <property type="match status" value="1"/>
</dbReference>
<feature type="transmembrane region" description="Helical" evidence="5">
    <location>
        <begin position="695"/>
        <end position="726"/>
    </location>
</feature>
<dbReference type="SMART" id="SM00382">
    <property type="entry name" value="AAA"/>
    <property type="match status" value="2"/>
</dbReference>
<dbReference type="PROSITE" id="PS00211">
    <property type="entry name" value="ABC_TRANSPORTER_1"/>
    <property type="match status" value="1"/>
</dbReference>
<dbReference type="InterPro" id="IPR003439">
    <property type="entry name" value="ABC_transporter-like_ATP-bd"/>
</dbReference>
<gene>
    <name evidence="7" type="ORF">M7I_1926</name>
</gene>
<feature type="domain" description="ABC transporter" evidence="6">
    <location>
        <begin position="921"/>
        <end position="1146"/>
    </location>
</feature>
<dbReference type="InterPro" id="IPR027417">
    <property type="entry name" value="P-loop_NTPase"/>
</dbReference>
<feature type="transmembrane region" description="Helical" evidence="5">
    <location>
        <begin position="42"/>
        <end position="63"/>
    </location>
</feature>
<dbReference type="InterPro" id="IPR017871">
    <property type="entry name" value="ABC_transporter-like_CS"/>
</dbReference>
<keyword evidence="3" id="KW-0547">Nucleotide-binding</keyword>
<feature type="domain" description="ABC transporter" evidence="6">
    <location>
        <begin position="167"/>
        <end position="404"/>
    </location>
</feature>
<keyword evidence="5" id="KW-0812">Transmembrane</keyword>
<dbReference type="GO" id="GO:0140359">
    <property type="term" value="F:ABC-type transporter activity"/>
    <property type="evidence" value="ECO:0007669"/>
    <property type="project" value="InterPro"/>
</dbReference>
<feature type="transmembrane region" description="Helical" evidence="5">
    <location>
        <begin position="525"/>
        <end position="543"/>
    </location>
</feature>
<feature type="transmembrane region" description="Helical" evidence="5">
    <location>
        <begin position="12"/>
        <end position="36"/>
    </location>
</feature>
<evidence type="ECO:0000259" key="6">
    <source>
        <dbReference type="PROSITE" id="PS50893"/>
    </source>
</evidence>
<dbReference type="Gene3D" id="3.40.50.300">
    <property type="entry name" value="P-loop containing nucleotide triphosphate hydrolases"/>
    <property type="match status" value="2"/>
</dbReference>
<feature type="transmembrane region" description="Helical" evidence="5">
    <location>
        <begin position="764"/>
        <end position="787"/>
    </location>
</feature>
<dbReference type="InterPro" id="IPR026082">
    <property type="entry name" value="ABCA"/>
</dbReference>
<dbReference type="GO" id="GO:0005319">
    <property type="term" value="F:lipid transporter activity"/>
    <property type="evidence" value="ECO:0007669"/>
    <property type="project" value="TreeGrafter"/>
</dbReference>
<dbReference type="PROSITE" id="PS50893">
    <property type="entry name" value="ABC_TRANSPORTER_2"/>
    <property type="match status" value="2"/>
</dbReference>
<evidence type="ECO:0000256" key="5">
    <source>
        <dbReference type="SAM" id="Phobius"/>
    </source>
</evidence>
<sequence length="1179" mass="127467">MTQLLFQKTSDILLIFLTILAGLSIIVSAHFLASFFGKAQLAGLYSSTLVFALALVTLAASLAQANPEIQTKALAFVFPPIAYVTLIGDIAFREYTHRGFSLAPNITNYRGGDGDLIKNQAMNGYLYVIIFILQIIVFSLATYAVEHGLWGVTRKYSTIEASSDVAVRCTNLTKTYSGKRRWYWPFSRLSKPVKAVDALNIEVKKGSVTFLLGPNGGGKTTTLKCVAGMTAMDSGSHLELNEGGQVFGICPQHNVFWDTLTVSEHIQIWRELKTAAFDDFSEGSQDDDVAAECDIVDKLNARAKTLSGGQMRKLQLAISFVGGSNVCCIDEASSGLDPLSRRNIWNIIQKGHARRSILVTTHFLDEADVLADHIAIIHKGQMVCEGAPTSLKARFGDAYIIRSNTETSDEHLWEAADSSEATRKVLELESQRQTDSYNVVFPTLEQVFLKVTSSSGTAVQQAGGDGIVGERIETTLDTNEDSNHEEESKGAAGIDLDVGQSIGFLRQVAALYHKRFVLLTQKAGWISYGINLAIPIIIAAALAKYIRRFDHLQTCAANDEALRNGSLSDSSYSFGGPSYAPLQSGYGATIYAYDKPSALLGPPSEFQGAVQEDLYISDIGYFTYISTNNYGTSGPDPSTETAANATSARNNTLSTLIGFDYLTNRIANSTTTTGQAKQIVTSIRTMRHATNNSNFFGLPIGVLLVIAFIGCFIIVQTIIVWSLTFAGSVAPVWYAPNYLFGAFILFGVASYLGCYALSLFVKKAAFAIAAGTHVLLFVIYIVAYVAVQEVGGQNEQAAYESLQYGLGLTSPAANLARALFLATNSYGVLCGKYGTADTSNGFAYVRYGAVYANLLIQILFLMIFLVIYEYGSADWLRRTFTMNRGMPPRLQHIVESSEASAAAEKSIQTSTTPSVASSDILVVSHITKYFNKLFAVEDVSFSITSNSTLALLGGNGAGKTTIINMIRNELIPACGTIHLDGINVLAEPHKARLLMGVCPQDDAVDNLTVHQTLKFYATVKGLKNIEGNVTKVLAALNITTFAHHSVRALSGGTKRKLSVAIALLGNPRVLLLDEPSTGQDAGAKRILWKALKDIRADRAILLTTHSMEEAEALATSVAIIGTKMLATGTLSSLQEAHGGAYMIRAVRSANTTSAQVHEMINLKFEGRVSNYLDGHGQIL</sequence>
<dbReference type="SUPFAM" id="SSF52540">
    <property type="entry name" value="P-loop containing nucleoside triphosphate hydrolases"/>
    <property type="match status" value="2"/>
</dbReference>
<dbReference type="GO" id="GO:0016020">
    <property type="term" value="C:membrane"/>
    <property type="evidence" value="ECO:0007669"/>
    <property type="project" value="InterPro"/>
</dbReference>
<dbReference type="AlphaFoldDB" id="H0EHE8"/>
<dbReference type="PANTHER" id="PTHR19229:SF36">
    <property type="entry name" value="ATP-BINDING CASSETTE SUB-FAMILY A MEMBER 2"/>
    <property type="match status" value="1"/>
</dbReference>
<dbReference type="EMBL" id="AGUE01000040">
    <property type="protein sequence ID" value="EHL01977.1"/>
    <property type="molecule type" value="Genomic_DNA"/>
</dbReference>
<dbReference type="CDD" id="cd03263">
    <property type="entry name" value="ABC_subfamily_A"/>
    <property type="match status" value="2"/>
</dbReference>
<evidence type="ECO:0000313" key="8">
    <source>
        <dbReference type="Proteomes" id="UP000005446"/>
    </source>
</evidence>
<evidence type="ECO:0000256" key="4">
    <source>
        <dbReference type="ARBA" id="ARBA00022840"/>
    </source>
</evidence>
<dbReference type="Proteomes" id="UP000005446">
    <property type="component" value="Unassembled WGS sequence"/>
</dbReference>
<comment type="caution">
    <text evidence="7">The sequence shown here is derived from an EMBL/GenBank/DDBJ whole genome shotgun (WGS) entry which is preliminary data.</text>
</comment>
<keyword evidence="4" id="KW-0067">ATP-binding</keyword>
<dbReference type="GO" id="GO:0016887">
    <property type="term" value="F:ATP hydrolysis activity"/>
    <property type="evidence" value="ECO:0007669"/>
    <property type="project" value="InterPro"/>
</dbReference>
<evidence type="ECO:0000256" key="1">
    <source>
        <dbReference type="ARBA" id="ARBA00022448"/>
    </source>
</evidence>
<keyword evidence="5" id="KW-0472">Membrane</keyword>
<feature type="transmembrane region" description="Helical" evidence="5">
    <location>
        <begin position="738"/>
        <end position="757"/>
    </location>
</feature>
<name>H0EHE8_GLAL7</name>
<dbReference type="InParanoid" id="H0EHE8"/>
<dbReference type="GO" id="GO:0005524">
    <property type="term" value="F:ATP binding"/>
    <property type="evidence" value="ECO:0007669"/>
    <property type="project" value="UniProtKB-KW"/>
</dbReference>
<dbReference type="InterPro" id="IPR003593">
    <property type="entry name" value="AAA+_ATPase"/>
</dbReference>
<feature type="transmembrane region" description="Helical" evidence="5">
    <location>
        <begin position="849"/>
        <end position="868"/>
    </location>
</feature>